<comment type="catalytic activity">
    <reaction evidence="9 10 11">
        <text>RNA(n) + a ribonucleoside 5'-triphosphate = RNA(n+1) + diphosphate</text>
        <dbReference type="Rhea" id="RHEA:21248"/>
        <dbReference type="Rhea" id="RHEA-COMP:14527"/>
        <dbReference type="Rhea" id="RHEA-COMP:17342"/>
        <dbReference type="ChEBI" id="CHEBI:33019"/>
        <dbReference type="ChEBI" id="CHEBI:61557"/>
        <dbReference type="ChEBI" id="CHEBI:140395"/>
        <dbReference type="EC" id="2.7.7.6"/>
    </reaction>
</comment>
<keyword evidence="3 10" id="KW-0808">Transferase</keyword>
<dbReference type="GO" id="GO:0003899">
    <property type="term" value="F:DNA-directed RNA polymerase activity"/>
    <property type="evidence" value="ECO:0007669"/>
    <property type="project" value="UniProtKB-UniRule"/>
</dbReference>
<keyword evidence="2 10" id="KW-0240">DNA-directed RNA polymerase</keyword>
<organism evidence="15">
    <name type="scientific">uncultured Thermomicrobiales bacterium</name>
    <dbReference type="NCBI Taxonomy" id="1645740"/>
    <lineage>
        <taxon>Bacteria</taxon>
        <taxon>Pseudomonadati</taxon>
        <taxon>Thermomicrobiota</taxon>
        <taxon>Thermomicrobia</taxon>
        <taxon>Thermomicrobiales</taxon>
        <taxon>environmental samples</taxon>
    </lineage>
</organism>
<evidence type="ECO:0000256" key="10">
    <source>
        <dbReference type="HAMAP-Rule" id="MF_01322"/>
    </source>
</evidence>
<evidence type="ECO:0000256" key="2">
    <source>
        <dbReference type="ARBA" id="ARBA00022478"/>
    </source>
</evidence>
<dbReference type="Gene3D" id="1.10.1790.20">
    <property type="match status" value="1"/>
</dbReference>
<keyword evidence="6 10" id="KW-0862">Zinc</keyword>
<evidence type="ECO:0000259" key="14">
    <source>
        <dbReference type="SMART" id="SM00663"/>
    </source>
</evidence>
<comment type="cofactor">
    <cofactor evidence="10">
        <name>Zn(2+)</name>
        <dbReference type="ChEBI" id="CHEBI:29105"/>
    </cofactor>
    <text evidence="10">Binds 2 Zn(2+) ions per subunit.</text>
</comment>
<feature type="binding site" evidence="10">
    <location>
        <position position="1112"/>
    </location>
    <ligand>
        <name>Zn(2+)</name>
        <dbReference type="ChEBI" id="CHEBI:29105"/>
        <label>2</label>
    </ligand>
</feature>
<feature type="binding site" evidence="10">
    <location>
        <position position="125"/>
    </location>
    <ligand>
        <name>Zn(2+)</name>
        <dbReference type="ChEBI" id="CHEBI:29105"/>
        <label>1</label>
    </ligand>
</feature>
<feature type="binding site" evidence="10">
    <location>
        <position position="679"/>
    </location>
    <ligand>
        <name>Mg(2+)</name>
        <dbReference type="ChEBI" id="CHEBI:18420"/>
    </ligand>
</feature>
<evidence type="ECO:0000256" key="3">
    <source>
        <dbReference type="ARBA" id="ARBA00022679"/>
    </source>
</evidence>
<comment type="cofactor">
    <cofactor evidence="10">
        <name>Mg(2+)</name>
        <dbReference type="ChEBI" id="CHEBI:18420"/>
    </cofactor>
    <text evidence="10">Binds 1 Mg(2+) ion per subunit.</text>
</comment>
<dbReference type="EMBL" id="CADCWG010000214">
    <property type="protein sequence ID" value="CAA9567176.1"/>
    <property type="molecule type" value="Genomic_DNA"/>
</dbReference>
<evidence type="ECO:0000256" key="7">
    <source>
        <dbReference type="ARBA" id="ARBA00022842"/>
    </source>
</evidence>
<feature type="coiled-coil region" evidence="12">
    <location>
        <begin position="338"/>
        <end position="373"/>
    </location>
</feature>
<dbReference type="InterPro" id="IPR007080">
    <property type="entry name" value="RNA_pol_Rpb1_1"/>
</dbReference>
<feature type="binding site" evidence="10">
    <location>
        <position position="1016"/>
    </location>
    <ligand>
        <name>Zn(2+)</name>
        <dbReference type="ChEBI" id="CHEBI:29105"/>
        <label>2</label>
    </ligand>
</feature>
<dbReference type="SMART" id="SM00663">
    <property type="entry name" value="RPOLA_N"/>
    <property type="match status" value="1"/>
</dbReference>
<feature type="region of interest" description="Disordered" evidence="13">
    <location>
        <begin position="1"/>
        <end position="45"/>
    </location>
</feature>
<feature type="binding site" evidence="10">
    <location>
        <position position="1102"/>
    </location>
    <ligand>
        <name>Zn(2+)</name>
        <dbReference type="ChEBI" id="CHEBI:29105"/>
        <label>2</label>
    </ligand>
</feature>
<dbReference type="SUPFAM" id="SSF64484">
    <property type="entry name" value="beta and beta-prime subunits of DNA dependent RNA-polymerase"/>
    <property type="match status" value="1"/>
</dbReference>
<dbReference type="InterPro" id="IPR007083">
    <property type="entry name" value="RNA_pol_Rpb1_4"/>
</dbReference>
<comment type="subunit">
    <text evidence="10">The RNAP catalytic core consists of 2 alpha, 1 beta, 1 beta' and 1 omega subunit. When a sigma factor is associated with the core the holoenzyme is formed, which can initiate transcription.</text>
</comment>
<evidence type="ECO:0000256" key="5">
    <source>
        <dbReference type="ARBA" id="ARBA00022723"/>
    </source>
</evidence>
<proteinExistence type="inferred from homology"/>
<dbReference type="Pfam" id="PF04997">
    <property type="entry name" value="RNA_pol_Rpb1_1"/>
    <property type="match status" value="1"/>
</dbReference>
<dbReference type="InterPro" id="IPR006592">
    <property type="entry name" value="RNA_pol_N"/>
</dbReference>
<keyword evidence="5 10" id="KW-0479">Metal-binding</keyword>
<feature type="binding site" evidence="10">
    <location>
        <position position="681"/>
    </location>
    <ligand>
        <name>Mg(2+)</name>
        <dbReference type="ChEBI" id="CHEBI:18420"/>
    </ligand>
</feature>
<reference evidence="15" key="1">
    <citation type="submission" date="2020-02" db="EMBL/GenBank/DDBJ databases">
        <authorList>
            <person name="Meier V. D."/>
        </authorList>
    </citation>
    <scope>NUCLEOTIDE SEQUENCE</scope>
    <source>
        <strain evidence="15">AVDCRST_MAG49</strain>
    </source>
</reference>
<dbReference type="Gene3D" id="1.10.132.30">
    <property type="match status" value="1"/>
</dbReference>
<dbReference type="CDD" id="cd01609">
    <property type="entry name" value="RNAP_beta'_N"/>
    <property type="match status" value="1"/>
</dbReference>
<dbReference type="Gene3D" id="2.40.40.20">
    <property type="match status" value="1"/>
</dbReference>
<dbReference type="GO" id="GO:0008270">
    <property type="term" value="F:zinc ion binding"/>
    <property type="evidence" value="ECO:0007669"/>
    <property type="project" value="UniProtKB-UniRule"/>
</dbReference>
<evidence type="ECO:0000256" key="6">
    <source>
        <dbReference type="ARBA" id="ARBA00022833"/>
    </source>
</evidence>
<dbReference type="InterPro" id="IPR000722">
    <property type="entry name" value="RNA_pol_asu"/>
</dbReference>
<keyword evidence="8 10" id="KW-0804">Transcription</keyword>
<keyword evidence="7 10" id="KW-0460">Magnesium</keyword>
<dbReference type="CDD" id="cd02655">
    <property type="entry name" value="RNAP_beta'_C"/>
    <property type="match status" value="1"/>
</dbReference>
<protein>
    <recommendedName>
        <fullName evidence="10">DNA-directed RNA polymerase subunit beta'</fullName>
        <shortName evidence="10">RNAP subunit beta'</shortName>
        <ecNumber evidence="10">2.7.7.6</ecNumber>
    </recommendedName>
    <alternativeName>
        <fullName evidence="10">RNA polymerase subunit beta'</fullName>
    </alternativeName>
    <alternativeName>
        <fullName evidence="10">Transcriptase subunit beta'</fullName>
    </alternativeName>
</protein>
<evidence type="ECO:0000256" key="1">
    <source>
        <dbReference type="ARBA" id="ARBA00006460"/>
    </source>
</evidence>
<keyword evidence="12" id="KW-0175">Coiled coil</keyword>
<dbReference type="Gene3D" id="2.40.50.100">
    <property type="match status" value="2"/>
</dbReference>
<feature type="region of interest" description="Disordered" evidence="13">
    <location>
        <begin position="1510"/>
        <end position="1532"/>
    </location>
</feature>
<dbReference type="Gene3D" id="1.10.274.100">
    <property type="entry name" value="RNA polymerase Rpb1, domain 3"/>
    <property type="match status" value="2"/>
</dbReference>
<dbReference type="GO" id="GO:0000428">
    <property type="term" value="C:DNA-directed RNA polymerase complex"/>
    <property type="evidence" value="ECO:0007669"/>
    <property type="project" value="UniProtKB-KW"/>
</dbReference>
<dbReference type="FunFam" id="4.10.860.120:FF:000001">
    <property type="entry name" value="DNA-directed RNA polymerase subunit beta"/>
    <property type="match status" value="1"/>
</dbReference>
<dbReference type="NCBIfam" id="TIGR02386">
    <property type="entry name" value="rpoC_TIGR"/>
    <property type="match status" value="1"/>
</dbReference>
<dbReference type="HAMAP" id="MF_01322">
    <property type="entry name" value="RNApol_bact_RpoC"/>
    <property type="match status" value="1"/>
</dbReference>
<dbReference type="Pfam" id="PF04998">
    <property type="entry name" value="RNA_pol_Rpb1_5"/>
    <property type="match status" value="1"/>
</dbReference>
<dbReference type="InterPro" id="IPR007066">
    <property type="entry name" value="RNA_pol_Rpb1_3"/>
</dbReference>
<dbReference type="Gene3D" id="1.10.40.90">
    <property type="match status" value="1"/>
</dbReference>
<accession>A0A6J4V2K1</accession>
<feature type="binding site" evidence="10">
    <location>
        <position position="677"/>
    </location>
    <ligand>
        <name>Mg(2+)</name>
        <dbReference type="ChEBI" id="CHEBI:18420"/>
    </ligand>
</feature>
<evidence type="ECO:0000256" key="8">
    <source>
        <dbReference type="ARBA" id="ARBA00023163"/>
    </source>
</evidence>
<evidence type="ECO:0000256" key="4">
    <source>
        <dbReference type="ARBA" id="ARBA00022695"/>
    </source>
</evidence>
<dbReference type="GO" id="GO:0006351">
    <property type="term" value="P:DNA-templated transcription"/>
    <property type="evidence" value="ECO:0007669"/>
    <property type="project" value="UniProtKB-UniRule"/>
</dbReference>
<dbReference type="InterPro" id="IPR038120">
    <property type="entry name" value="Rpb1_funnel_sf"/>
</dbReference>
<keyword evidence="4 10" id="KW-0548">Nucleotidyltransferase</keyword>
<dbReference type="InterPro" id="IPR044893">
    <property type="entry name" value="RNA_pol_Rpb1_clamp_domain"/>
</dbReference>
<dbReference type="Pfam" id="PF00623">
    <property type="entry name" value="RNA_pol_Rpb1_2"/>
    <property type="match status" value="2"/>
</dbReference>
<dbReference type="Pfam" id="PF05000">
    <property type="entry name" value="RNA_pol_Rpb1_4"/>
    <property type="match status" value="1"/>
</dbReference>
<sequence>MSTTIDTFGDRGLPTLPQRDQFGSRPAGGFGAMTGGQGGYSRADRQDRSRVLDVNNFDAIRISLASPEAIRGWSYGEVTKPETINYRTLKPEHGGLFCERIFGPTRDWECYCGKYKRIRHAGTVCDKCGVEVTRSKVRRERMGHIELAAPVTHIWYVKGTPSRLGLLLDITPRNLERILYFASYLVTDVDQEAKQQAVEDINEEHDATVEEIRSEADHELRQIDERLGLDVGNLAEGARNLTASIQERQQAELAVLRADYDALVSELQGLLGEAAPRTLSLGGRLIVEEDAAVNQDRLDAVEEAFAAERERIEGGAGHEATGTAALTGAETDQLTFDAEQRKKKITDALAEAIKAEEKQRDELLKQLNDLKELQILTETQYRELNEVVPPGVFKAGMGAEAVYDYVSKKVDLDQLALTLRTEMQAASDVKRKKATKRLRVVEALRKSGNKPSWMIFTALPVIPPELRPMVQLDGGRFATSDLNDLYRRVINRNNRLKRLLELGAPDIIVRNEKRMLQEAVDALIDNGRRGRVVSGSGKHKLKSLSDMLKGKQGRFRQNLLGKRVDYSGRSVIVVGPDLALDECGVPKRMALELFKPFVMRRLVDEGHAHNIKAAKRLVERVDPRVWDVLEGVIKDYVVLLNRAPTLHRLGIQAFRVRLIEGSAIQIHPLVCTAFNADFDGDQMAVHVPLSRAAQDEARSRMLSVNNLLSPSNGDPIVSPTQDIVLGCYYMTSLRDFEEDRVRGTVPRGWGKVFASMEEVRVAYECGAVDLQAQITVHTDRYGDRRKLETTVGRVLFNLALPPAIGQFYDKTMSRKELRRVVADAYRLFQDPGETARIVNEIKKVGFEFSTRGGMSIAVADVTMSETKTELLEKADAEAEKLERQFRRGLVTEDERLRELEVIWNGARDELARDVENRLRGQNSVFMMVDGGAKGNMNQISQMAGMRGLVLDPEGRIIDIPIRSNYREGLTVLEYFLSTHGARKGLADTALRTADSGYLTRRLCDVAQDVMITIDDCGTEQGLWTQREDSAGKPVSDEEFRARITGRIMASDVVHPETGEILIARGEELTDRLPLDGGGQRDLVGEVLASGVEKLHLRSVMVCEATHGVCQTCYGRDLASGEQVERGEAVGIIAAQSIGEPGTQLTMRTFHTGGVARADITTGLPRVEELFEARVPKGAAILAEKEGVVSIEQTDTGRLLVITSTEQDSRTYRLEQGWEPALAPGAMVLKDKTVLATGPDDAKLYSEIEGTFLLDGRTIYVRNEREDREEHQVPIAFQILVEDGATVAPGQQLTDGAKDPQQILLTLGRDEVQRYLVEEVQKVYRSQGVNTNDKHIEVMCRQMLRKVSIVHPGDTDYLPEERIDRFEFNQINEEILAQGGEPATAMPVLLGITKASLETDSFLSAASFQETTRVLTEAAINGKVDNLRGLKENVIIGKLIPAGSGFGVVPSEPLGPLDEANLAAMEGGSVVAVASGEPASDEDYTELMAGGLIPGGVAGASAADAGEESMYSLIGSDDLGSDGAAPAPTGDEE</sequence>
<dbReference type="Pfam" id="PF04983">
    <property type="entry name" value="RNA_pol_Rpb1_3"/>
    <property type="match status" value="1"/>
</dbReference>
<evidence type="ECO:0000256" key="9">
    <source>
        <dbReference type="ARBA" id="ARBA00048552"/>
    </source>
</evidence>
<comment type="function">
    <text evidence="10 11">DNA-dependent RNA polymerase catalyzes the transcription of DNA into RNA using the four ribonucleoside triphosphates as substrates.</text>
</comment>
<feature type="binding site" evidence="10">
    <location>
        <position position="1109"/>
    </location>
    <ligand>
        <name>Zn(2+)</name>
        <dbReference type="ChEBI" id="CHEBI:29105"/>
        <label>2</label>
    </ligand>
</feature>
<dbReference type="Gene3D" id="4.10.860.120">
    <property type="entry name" value="RNA polymerase II, clamp domain"/>
    <property type="match status" value="1"/>
</dbReference>
<dbReference type="InterPro" id="IPR012754">
    <property type="entry name" value="DNA-dir_RpoC_beta_prime_bact"/>
</dbReference>
<dbReference type="PANTHER" id="PTHR19376">
    <property type="entry name" value="DNA-DIRECTED RNA POLYMERASE"/>
    <property type="match status" value="1"/>
</dbReference>
<evidence type="ECO:0000256" key="11">
    <source>
        <dbReference type="RuleBase" id="RU004279"/>
    </source>
</evidence>
<evidence type="ECO:0000256" key="13">
    <source>
        <dbReference type="SAM" id="MobiDB-lite"/>
    </source>
</evidence>
<dbReference type="InterPro" id="IPR045867">
    <property type="entry name" value="DNA-dir_RpoC_beta_prime"/>
</dbReference>
<feature type="domain" description="RNA polymerase N-terminal" evidence="14">
    <location>
        <begin position="452"/>
        <end position="731"/>
    </location>
</feature>
<dbReference type="Gene3D" id="1.10.150.390">
    <property type="match status" value="1"/>
</dbReference>
<dbReference type="GO" id="GO:0000287">
    <property type="term" value="F:magnesium ion binding"/>
    <property type="evidence" value="ECO:0007669"/>
    <property type="project" value="UniProtKB-UniRule"/>
</dbReference>
<dbReference type="GO" id="GO:0003677">
    <property type="term" value="F:DNA binding"/>
    <property type="evidence" value="ECO:0007669"/>
    <property type="project" value="UniProtKB-UniRule"/>
</dbReference>
<dbReference type="PANTHER" id="PTHR19376:SF54">
    <property type="entry name" value="DNA-DIRECTED RNA POLYMERASE SUBUNIT BETA"/>
    <property type="match status" value="1"/>
</dbReference>
<feature type="compositionally biased region" description="Gly residues" evidence="13">
    <location>
        <begin position="26"/>
        <end position="39"/>
    </location>
</feature>
<dbReference type="InterPro" id="IPR042102">
    <property type="entry name" value="RNA_pol_Rpb1_3_sf"/>
</dbReference>
<dbReference type="InterPro" id="IPR007081">
    <property type="entry name" value="RNA_pol_Rpb1_5"/>
</dbReference>
<name>A0A6J4V2K1_9BACT</name>
<feature type="binding site" evidence="10">
    <location>
        <position position="128"/>
    </location>
    <ligand>
        <name>Zn(2+)</name>
        <dbReference type="ChEBI" id="CHEBI:29105"/>
        <label>1</label>
    </ligand>
</feature>
<gene>
    <name evidence="10" type="primary">rpoC</name>
    <name evidence="15" type="ORF">AVDCRST_MAG49-3231</name>
</gene>
<feature type="binding site" evidence="10">
    <location>
        <position position="110"/>
    </location>
    <ligand>
        <name>Zn(2+)</name>
        <dbReference type="ChEBI" id="CHEBI:29105"/>
        <label>1</label>
    </ligand>
</feature>
<comment type="similarity">
    <text evidence="1 10 11">Belongs to the RNA polymerase beta' chain family.</text>
</comment>
<dbReference type="EC" id="2.7.7.6" evidence="10"/>
<feature type="binding site" evidence="10">
    <location>
        <position position="112"/>
    </location>
    <ligand>
        <name>Zn(2+)</name>
        <dbReference type="ChEBI" id="CHEBI:29105"/>
        <label>1</label>
    </ligand>
</feature>
<evidence type="ECO:0000313" key="15">
    <source>
        <dbReference type="EMBL" id="CAA9567176.1"/>
    </source>
</evidence>
<evidence type="ECO:0000256" key="12">
    <source>
        <dbReference type="SAM" id="Coils"/>
    </source>
</evidence>